<evidence type="ECO:0000259" key="10">
    <source>
        <dbReference type="Pfam" id="PF04290"/>
    </source>
</evidence>
<keyword evidence="7 9" id="KW-0472">Membrane</keyword>
<evidence type="ECO:0000256" key="5">
    <source>
        <dbReference type="ARBA" id="ARBA00022692"/>
    </source>
</evidence>
<dbReference type="AlphaFoldDB" id="A0A2U1CKN5"/>
<keyword evidence="5 9" id="KW-0812">Transmembrane</keyword>
<dbReference type="GO" id="GO:0015740">
    <property type="term" value="P:C4-dicarboxylate transport"/>
    <property type="evidence" value="ECO:0007669"/>
    <property type="project" value="TreeGrafter"/>
</dbReference>
<keyword evidence="3" id="KW-1003">Cell membrane</keyword>
<feature type="transmembrane region" description="Helical" evidence="9">
    <location>
        <begin position="7"/>
        <end position="30"/>
    </location>
</feature>
<evidence type="ECO:0000256" key="4">
    <source>
        <dbReference type="ARBA" id="ARBA00022519"/>
    </source>
</evidence>
<feature type="domain" description="Tripartite ATP-independent periplasmic transporters DctQ component" evidence="10">
    <location>
        <begin position="26"/>
        <end position="155"/>
    </location>
</feature>
<evidence type="ECO:0000256" key="3">
    <source>
        <dbReference type="ARBA" id="ARBA00022475"/>
    </source>
</evidence>
<protein>
    <recommendedName>
        <fullName evidence="9">TRAP transporter small permease protein</fullName>
    </recommendedName>
</protein>
<dbReference type="OrthoDB" id="2085311at2"/>
<evidence type="ECO:0000313" key="12">
    <source>
        <dbReference type="Proteomes" id="UP000246145"/>
    </source>
</evidence>
<feature type="transmembrane region" description="Helical" evidence="9">
    <location>
        <begin position="132"/>
        <end position="157"/>
    </location>
</feature>
<keyword evidence="2 9" id="KW-0813">Transport</keyword>
<accession>A0A2U1CKN5</accession>
<evidence type="ECO:0000256" key="1">
    <source>
        <dbReference type="ARBA" id="ARBA00004429"/>
    </source>
</evidence>
<proteinExistence type="inferred from homology"/>
<dbReference type="GO" id="GO:0022857">
    <property type="term" value="F:transmembrane transporter activity"/>
    <property type="evidence" value="ECO:0007669"/>
    <property type="project" value="UniProtKB-UniRule"/>
</dbReference>
<dbReference type="EMBL" id="QEKO01000003">
    <property type="protein sequence ID" value="PVY61544.1"/>
    <property type="molecule type" value="Genomic_DNA"/>
</dbReference>
<dbReference type="Proteomes" id="UP000246145">
    <property type="component" value="Unassembled WGS sequence"/>
</dbReference>
<reference evidence="11 12" key="1">
    <citation type="submission" date="2018-04" db="EMBL/GenBank/DDBJ databases">
        <title>Genomic Encyclopedia of Type Strains, Phase IV (KMG-IV): sequencing the most valuable type-strain genomes for metagenomic binning, comparative biology and taxonomic classification.</title>
        <authorList>
            <person name="Goeker M."/>
        </authorList>
    </citation>
    <scope>NUCLEOTIDE SEQUENCE [LARGE SCALE GENOMIC DNA]</scope>
    <source>
        <strain evidence="11 12">DSM 10065</strain>
    </source>
</reference>
<evidence type="ECO:0000256" key="2">
    <source>
        <dbReference type="ARBA" id="ARBA00022448"/>
    </source>
</evidence>
<name>A0A2U1CKN5_9BURK</name>
<comment type="subunit">
    <text evidence="9">The complex comprises the extracytoplasmic solute receptor protein and the two transmembrane proteins.</text>
</comment>
<gene>
    <name evidence="11" type="ORF">C7440_2268</name>
</gene>
<evidence type="ECO:0000256" key="9">
    <source>
        <dbReference type="RuleBase" id="RU369079"/>
    </source>
</evidence>
<keyword evidence="12" id="KW-1185">Reference proteome</keyword>
<dbReference type="PANTHER" id="PTHR35011:SF2">
    <property type="entry name" value="2,3-DIKETO-L-GULONATE TRAP TRANSPORTER SMALL PERMEASE PROTEIN YIAM"/>
    <property type="match status" value="1"/>
</dbReference>
<evidence type="ECO:0000256" key="8">
    <source>
        <dbReference type="ARBA" id="ARBA00038436"/>
    </source>
</evidence>
<dbReference type="PANTHER" id="PTHR35011">
    <property type="entry name" value="2,3-DIKETO-L-GULONATE TRAP TRANSPORTER SMALL PERMEASE PROTEIN YIAM"/>
    <property type="match status" value="1"/>
</dbReference>
<comment type="similarity">
    <text evidence="8 9">Belongs to the TRAP transporter small permease family.</text>
</comment>
<dbReference type="Pfam" id="PF04290">
    <property type="entry name" value="DctQ"/>
    <property type="match status" value="1"/>
</dbReference>
<comment type="function">
    <text evidence="9">Part of the tripartite ATP-independent periplasmic (TRAP) transport system.</text>
</comment>
<evidence type="ECO:0000313" key="11">
    <source>
        <dbReference type="EMBL" id="PVY61544.1"/>
    </source>
</evidence>
<comment type="caution">
    <text evidence="11">The sequence shown here is derived from an EMBL/GenBank/DDBJ whole genome shotgun (WGS) entry which is preliminary data.</text>
</comment>
<dbReference type="GO" id="GO:0005886">
    <property type="term" value="C:plasma membrane"/>
    <property type="evidence" value="ECO:0007669"/>
    <property type="project" value="UniProtKB-SubCell"/>
</dbReference>
<keyword evidence="4 9" id="KW-0997">Cell inner membrane</keyword>
<keyword evidence="6 9" id="KW-1133">Transmembrane helix</keyword>
<dbReference type="InterPro" id="IPR055348">
    <property type="entry name" value="DctQ"/>
</dbReference>
<evidence type="ECO:0000256" key="7">
    <source>
        <dbReference type="ARBA" id="ARBA00023136"/>
    </source>
</evidence>
<feature type="transmembrane region" description="Helical" evidence="9">
    <location>
        <begin position="50"/>
        <end position="69"/>
    </location>
</feature>
<organism evidence="11 12">
    <name type="scientific">Pusillimonas noertemannii</name>
    <dbReference type="NCBI Taxonomy" id="305977"/>
    <lineage>
        <taxon>Bacteria</taxon>
        <taxon>Pseudomonadati</taxon>
        <taxon>Pseudomonadota</taxon>
        <taxon>Betaproteobacteria</taxon>
        <taxon>Burkholderiales</taxon>
        <taxon>Alcaligenaceae</taxon>
        <taxon>Pusillimonas</taxon>
    </lineage>
</organism>
<dbReference type="RefSeq" id="WP_116518611.1">
    <property type="nucleotide sequence ID" value="NZ_JACCEX010000003.1"/>
</dbReference>
<evidence type="ECO:0000256" key="6">
    <source>
        <dbReference type="ARBA" id="ARBA00022989"/>
    </source>
</evidence>
<feature type="transmembrane region" description="Helical" evidence="9">
    <location>
        <begin position="89"/>
        <end position="112"/>
    </location>
</feature>
<sequence>MRILGQVFVAIDILISWLAGIALWGMTLVLFVNSLARYFAGFSFVGGGELAQYLMVWLAFLGSYLLVRVQRHITVDLFAVALPLRARKLLDLIVGIVGAVLLGYIAWLGAQLTLRIFNTGQVMSSLPILRGYLYLAVPVGCGLMSLAYIFQVFVLLLGGQLPRQEDYGLTSEIPDVELENAHDRSGA</sequence>
<comment type="subcellular location">
    <subcellularLocation>
        <location evidence="1 9">Cell inner membrane</location>
        <topology evidence="1 9">Multi-pass membrane protein</topology>
    </subcellularLocation>
</comment>
<dbReference type="InterPro" id="IPR007387">
    <property type="entry name" value="TRAP_DctQ"/>
</dbReference>